<dbReference type="GO" id="GO:0050661">
    <property type="term" value="F:NADP binding"/>
    <property type="evidence" value="ECO:0007669"/>
    <property type="project" value="TreeGrafter"/>
</dbReference>
<comment type="catalytic activity">
    <reaction evidence="9 10">
        <text>(R)-pantoate + NADP(+) = 2-dehydropantoate + NADPH + H(+)</text>
        <dbReference type="Rhea" id="RHEA:16233"/>
        <dbReference type="ChEBI" id="CHEBI:11561"/>
        <dbReference type="ChEBI" id="CHEBI:15378"/>
        <dbReference type="ChEBI" id="CHEBI:15980"/>
        <dbReference type="ChEBI" id="CHEBI:57783"/>
        <dbReference type="ChEBI" id="CHEBI:58349"/>
        <dbReference type="EC" id="1.1.1.169"/>
    </reaction>
</comment>
<dbReference type="PANTHER" id="PTHR43765">
    <property type="entry name" value="2-DEHYDROPANTOATE 2-REDUCTASE-RELATED"/>
    <property type="match status" value="1"/>
</dbReference>
<keyword evidence="5 10" id="KW-0566">Pantothenate biosynthesis</keyword>
<dbReference type="PANTHER" id="PTHR43765:SF2">
    <property type="entry name" value="2-DEHYDROPANTOATE 2-REDUCTASE"/>
    <property type="match status" value="1"/>
</dbReference>
<evidence type="ECO:0000256" key="2">
    <source>
        <dbReference type="ARBA" id="ARBA00007870"/>
    </source>
</evidence>
<name>A0A2S7UXS4_9GAMM</name>
<reference evidence="13 14" key="1">
    <citation type="submission" date="2016-12" db="EMBL/GenBank/DDBJ databases">
        <title>Diversity of luminous bacteria.</title>
        <authorList>
            <person name="Yoshizawa S."/>
            <person name="Kogure K."/>
        </authorList>
    </citation>
    <scope>NUCLEOTIDE SEQUENCE [LARGE SCALE GENOMIC DNA]</scope>
    <source>
        <strain evidence="13 14">SA4-48</strain>
    </source>
</reference>
<evidence type="ECO:0000313" key="14">
    <source>
        <dbReference type="Proteomes" id="UP000239007"/>
    </source>
</evidence>
<accession>A0A2S7UXS4</accession>
<dbReference type="AlphaFoldDB" id="A0A2S7UXS4"/>
<dbReference type="GO" id="GO:0008677">
    <property type="term" value="F:2-dehydropantoate 2-reductase activity"/>
    <property type="evidence" value="ECO:0007669"/>
    <property type="project" value="UniProtKB-EC"/>
</dbReference>
<evidence type="ECO:0000256" key="10">
    <source>
        <dbReference type="RuleBase" id="RU362068"/>
    </source>
</evidence>
<evidence type="ECO:0000256" key="7">
    <source>
        <dbReference type="ARBA" id="ARBA00023002"/>
    </source>
</evidence>
<evidence type="ECO:0000256" key="1">
    <source>
        <dbReference type="ARBA" id="ARBA00004994"/>
    </source>
</evidence>
<evidence type="ECO:0000313" key="13">
    <source>
        <dbReference type="EMBL" id="PQJ54794.1"/>
    </source>
</evidence>
<dbReference type="NCBIfam" id="TIGR00745">
    <property type="entry name" value="apbA_panE"/>
    <property type="match status" value="1"/>
</dbReference>
<protein>
    <recommendedName>
        <fullName evidence="4 10">2-dehydropantoate 2-reductase</fullName>
        <ecNumber evidence="3 10">1.1.1.169</ecNumber>
    </recommendedName>
    <alternativeName>
        <fullName evidence="8 10">Ketopantoate reductase</fullName>
    </alternativeName>
</protein>
<dbReference type="Pfam" id="PF08546">
    <property type="entry name" value="ApbA_C"/>
    <property type="match status" value="1"/>
</dbReference>
<dbReference type="OrthoDB" id="6530772at2"/>
<comment type="function">
    <text evidence="10">Catalyzes the NADPH-dependent reduction of ketopantoate into pantoic acid.</text>
</comment>
<evidence type="ECO:0000256" key="4">
    <source>
        <dbReference type="ARBA" id="ARBA00019465"/>
    </source>
</evidence>
<dbReference type="Proteomes" id="UP000239007">
    <property type="component" value="Unassembled WGS sequence"/>
</dbReference>
<evidence type="ECO:0000256" key="8">
    <source>
        <dbReference type="ARBA" id="ARBA00032024"/>
    </source>
</evidence>
<dbReference type="EMBL" id="MSCH01000003">
    <property type="protein sequence ID" value="PQJ54794.1"/>
    <property type="molecule type" value="Genomic_DNA"/>
</dbReference>
<dbReference type="EC" id="1.1.1.169" evidence="3 10"/>
<dbReference type="Pfam" id="PF02558">
    <property type="entry name" value="ApbA"/>
    <property type="match status" value="1"/>
</dbReference>
<dbReference type="InterPro" id="IPR036291">
    <property type="entry name" value="NAD(P)-bd_dom_sf"/>
</dbReference>
<comment type="caution">
    <text evidence="13">The sequence shown here is derived from an EMBL/GenBank/DDBJ whole genome shotgun (WGS) entry which is preliminary data.</text>
</comment>
<dbReference type="InterPro" id="IPR013328">
    <property type="entry name" value="6PGD_dom2"/>
</dbReference>
<comment type="pathway">
    <text evidence="1 10">Cofactor biosynthesis; (R)-pantothenate biosynthesis; (R)-pantoate from 3-methyl-2-oxobutanoate: step 2/2.</text>
</comment>
<evidence type="ECO:0000256" key="9">
    <source>
        <dbReference type="ARBA" id="ARBA00048793"/>
    </source>
</evidence>
<dbReference type="InterPro" id="IPR013332">
    <property type="entry name" value="KPR_N"/>
</dbReference>
<evidence type="ECO:0000259" key="11">
    <source>
        <dbReference type="Pfam" id="PF02558"/>
    </source>
</evidence>
<dbReference type="GO" id="GO:0005737">
    <property type="term" value="C:cytoplasm"/>
    <property type="evidence" value="ECO:0007669"/>
    <property type="project" value="TreeGrafter"/>
</dbReference>
<comment type="similarity">
    <text evidence="2 10">Belongs to the ketopantoate reductase family.</text>
</comment>
<dbReference type="SUPFAM" id="SSF48179">
    <property type="entry name" value="6-phosphogluconate dehydrogenase C-terminal domain-like"/>
    <property type="match status" value="1"/>
</dbReference>
<dbReference type="InterPro" id="IPR003710">
    <property type="entry name" value="ApbA"/>
</dbReference>
<evidence type="ECO:0000256" key="3">
    <source>
        <dbReference type="ARBA" id="ARBA00013014"/>
    </source>
</evidence>
<gene>
    <name evidence="13" type="ORF">BTO11_14810</name>
</gene>
<dbReference type="Gene3D" id="1.10.1040.10">
    <property type="entry name" value="N-(1-d-carboxylethyl)-l-norvaline Dehydrogenase, domain 2"/>
    <property type="match status" value="1"/>
</dbReference>
<keyword evidence="7 10" id="KW-0560">Oxidoreductase</keyword>
<evidence type="ECO:0000256" key="5">
    <source>
        <dbReference type="ARBA" id="ARBA00022655"/>
    </source>
</evidence>
<proteinExistence type="inferred from homology"/>
<keyword evidence="14" id="KW-1185">Reference proteome</keyword>
<evidence type="ECO:0000259" key="12">
    <source>
        <dbReference type="Pfam" id="PF08546"/>
    </source>
</evidence>
<keyword evidence="6 10" id="KW-0521">NADP</keyword>
<dbReference type="InterPro" id="IPR013752">
    <property type="entry name" value="KPA_reductase"/>
</dbReference>
<dbReference type="SUPFAM" id="SSF51735">
    <property type="entry name" value="NAD(P)-binding Rossmann-fold domains"/>
    <property type="match status" value="1"/>
</dbReference>
<dbReference type="GO" id="GO:0015940">
    <property type="term" value="P:pantothenate biosynthetic process"/>
    <property type="evidence" value="ECO:0007669"/>
    <property type="project" value="UniProtKB-UniPathway"/>
</dbReference>
<dbReference type="InterPro" id="IPR050838">
    <property type="entry name" value="Ketopantoate_reductase"/>
</dbReference>
<dbReference type="RefSeq" id="WP_105053319.1">
    <property type="nucleotide sequence ID" value="NZ_BMYG01000001.1"/>
</dbReference>
<dbReference type="UniPathway" id="UPA00028">
    <property type="reaction ID" value="UER00004"/>
</dbReference>
<evidence type="ECO:0000256" key="6">
    <source>
        <dbReference type="ARBA" id="ARBA00022857"/>
    </source>
</evidence>
<dbReference type="InterPro" id="IPR008927">
    <property type="entry name" value="6-PGluconate_DH-like_C_sf"/>
</dbReference>
<sequence length="300" mass="33015">MINRVTSKHWFIAGQGSIGSFVAYNALLSGIKCDQIVRNVNHSKQTWFHPIGKQPTALPTPITSVDITPNSIHYLIVPLKAYDIVPFLQQAMPYLADDAAIILCHNGLGTIELVNDLLTPNMNLFFCTTSNGLYKNKDGIFQAGLGGSQWSHVAGNNPDKLNNDDLVPLFVRITQVDNLQKILWQKLIVNCVINPLTALHNVKNGALAQLVFAEDIESIIKETLLIANKLGVSLELSAMLKAVNQVIANTAENYSSMNQDVKSHKQTEIDFISGYVVKEGLKLNIPTPISLSLYNQIKAL</sequence>
<dbReference type="Gene3D" id="3.40.50.720">
    <property type="entry name" value="NAD(P)-binding Rossmann-like Domain"/>
    <property type="match status" value="1"/>
</dbReference>
<organism evidence="13 14">
    <name type="scientific">Psychrosphaera saromensis</name>
    <dbReference type="NCBI Taxonomy" id="716813"/>
    <lineage>
        <taxon>Bacteria</taxon>
        <taxon>Pseudomonadati</taxon>
        <taxon>Pseudomonadota</taxon>
        <taxon>Gammaproteobacteria</taxon>
        <taxon>Alteromonadales</taxon>
        <taxon>Pseudoalteromonadaceae</taxon>
        <taxon>Psychrosphaera</taxon>
    </lineage>
</organism>
<feature type="domain" description="Ketopantoate reductase C-terminal" evidence="12">
    <location>
        <begin position="178"/>
        <end position="299"/>
    </location>
</feature>
<feature type="domain" description="Ketopantoate reductase N-terminal" evidence="11">
    <location>
        <begin position="11"/>
        <end position="144"/>
    </location>
</feature>